<evidence type="ECO:0000256" key="2">
    <source>
        <dbReference type="SAM" id="Phobius"/>
    </source>
</evidence>
<dbReference type="InterPro" id="IPR018247">
    <property type="entry name" value="EF_Hand_1_Ca_BS"/>
</dbReference>
<keyword evidence="1" id="KW-0175">Coiled coil</keyword>
<reference evidence="4 5" key="1">
    <citation type="journal article" date="2018" name="J. Microbiol.">
        <title>Salicibibacter kimchii gen. nov., sp. nov., a moderately halophilic and alkalitolerant bacterium in the family Bacillaceae, isolated from kimchi.</title>
        <authorList>
            <person name="Jang J.Y."/>
            <person name="Oh Y.J."/>
            <person name="Lim S.K."/>
            <person name="Park H.K."/>
            <person name="Lee C."/>
            <person name="Kim J.Y."/>
            <person name="Lee M.A."/>
            <person name="Choi H.J."/>
        </authorList>
    </citation>
    <scope>NUCLEOTIDE SEQUENCE [LARGE SCALE GENOMIC DNA]</scope>
    <source>
        <strain evidence="4 5">NKC1-1</strain>
    </source>
</reference>
<dbReference type="AlphaFoldDB" id="A0A345BWE7"/>
<feature type="transmembrane region" description="Helical" evidence="2">
    <location>
        <begin position="187"/>
        <end position="206"/>
    </location>
</feature>
<accession>A0A345BWE7</accession>
<feature type="coiled-coil region" evidence="1">
    <location>
        <begin position="536"/>
        <end position="563"/>
    </location>
</feature>
<proteinExistence type="predicted"/>
<dbReference type="SUPFAM" id="SSF52540">
    <property type="entry name" value="P-loop containing nucleoside triphosphate hydrolases"/>
    <property type="match status" value="1"/>
</dbReference>
<dbReference type="PROSITE" id="PS00018">
    <property type="entry name" value="EF_HAND_1"/>
    <property type="match status" value="1"/>
</dbReference>
<feature type="transmembrane region" description="Helical" evidence="2">
    <location>
        <begin position="149"/>
        <end position="167"/>
    </location>
</feature>
<feature type="domain" description="YobI-like P-loop NTPase" evidence="3">
    <location>
        <begin position="54"/>
        <end position="416"/>
    </location>
</feature>
<dbReference type="InterPro" id="IPR048428">
    <property type="entry name" value="YobI-NTPase"/>
</dbReference>
<organism evidence="4 5">
    <name type="scientific">Salicibibacter kimchii</name>
    <dbReference type="NCBI Taxonomy" id="2099786"/>
    <lineage>
        <taxon>Bacteria</taxon>
        <taxon>Bacillati</taxon>
        <taxon>Bacillota</taxon>
        <taxon>Bacilli</taxon>
        <taxon>Bacillales</taxon>
        <taxon>Bacillaceae</taxon>
        <taxon>Salicibibacter</taxon>
    </lineage>
</organism>
<protein>
    <recommendedName>
        <fullName evidence="3">YobI-like P-loop NTPase domain-containing protein</fullName>
    </recommendedName>
</protein>
<keyword evidence="5" id="KW-1185">Reference proteome</keyword>
<evidence type="ECO:0000313" key="5">
    <source>
        <dbReference type="Proteomes" id="UP000252100"/>
    </source>
</evidence>
<evidence type="ECO:0000256" key="1">
    <source>
        <dbReference type="SAM" id="Coils"/>
    </source>
</evidence>
<dbReference type="Proteomes" id="UP000252100">
    <property type="component" value="Chromosome"/>
</dbReference>
<sequence>MRAKLNTSIRKYLNLLIRFLYKLEKQLMSNDINDRNDSSYSDLTPQNDIDGKEYFRALNYALDNDNVTNIAVTGPYGSGKSSVLRTYEKKEESKKFKFLNVSLASFKLDQNDTQTIESSILQQMFYRESSKNISGSRFKRINKIRLRETLFALLIVLSACISGLYILNPEFIEIRLGNLFYTMENGINVAGLSMFIIFLTALSIIFHKGYKLVKYNLRLNKVNIKNWEFTSHNKEDSILNKYLDEIIYFFESTKYDVVIFEDLDRFNNEDIFTKLREINNLLNNSDKIAKKIVFLYAVKDEMFTNNDYKNKTKFFDFIIPIVPIVNASNSYEILKDKINDKVHESEDKPTERCIREVSVFIEDMRTLINISNEFILYHRILGEMQLNSDRLLGIITYKNVYPKDFAELLLDRGMIYTAFQRKQKFVQKQVSDFQKKQSEIEDRITQINSEQIKNIEELQTIYLSALQRKNNDQSNILVDGTNRNIWNYEGEKEQQFLNELTNATVIKGANNRHKIPFDGIKTAFGKKENYYDRERKILDKTKIDQLREKIEQLNLEKERVRKLPLQDLLNNDDSFEVLEEIKENKLLVFLLRRGYIDERYQDYITYFYPGSVTKNDMIFIRSVYNRIGSEFNHKLTNIREVIESLHNNDFERKEVLNYDLVSYIIKNRYQNNYRFKAIIKQLVDGSDASFIFIDGLLTKANNKVIWNELLERELLKYIIDESYFSITKTYSYLIDIFLHADISIIESVNYDSKLTNYISSTENFLDLIDEGLHENQYLSGEAGDETPQINYSRIKEAIKVLDVEFKLLNNPKNKFSSEMLFYIYNNNLYDLNVDMIGVMLDHIGDITNNQLNDLRKSNYTIIQESNCDQMKDYIMENIEEYIENVVIELKSNVEESEYVLVELLNNPNINNYHKEEMIKSQKRDIEMVTKVEDQEMWNMLVDNSKLIPSWFNVIRYYQYTKDINESLINFLNESKNYQQLSKIDIDADQEIEDNEIKEFVGELLFCEDISVESFRCLIKSITWDYEDLDTEGLSTYKVIDLIKNDVMTLTPANFSNLKKLNAPHHITLVGNNIDNFMSNPLKYDLAPEDVEHLLKSEVMNNISKVNLLEMYTESNSSNQIEEIFSTEYTTDLILALMESSISKEILVLILIQQVDILDINDLTSSLNSLGEPYSLITVFGKKPAIVNNEVNQNLMTVLKQHDYILSWKEENSDKIRVQNKKGGKVKK</sequence>
<keyword evidence="2" id="KW-0472">Membrane</keyword>
<dbReference type="KEGG" id="rue:DT065_04080"/>
<dbReference type="InterPro" id="IPR027417">
    <property type="entry name" value="P-loop_NTPase"/>
</dbReference>
<evidence type="ECO:0000313" key="4">
    <source>
        <dbReference type="EMBL" id="AXF55278.1"/>
    </source>
</evidence>
<dbReference type="EMBL" id="CP031092">
    <property type="protein sequence ID" value="AXF55278.1"/>
    <property type="molecule type" value="Genomic_DNA"/>
</dbReference>
<dbReference type="OrthoDB" id="1701659at2"/>
<keyword evidence="2" id="KW-0812">Transmembrane</keyword>
<dbReference type="Pfam" id="PF20693">
    <property type="entry name" value="YobI-ATPase"/>
    <property type="match status" value="1"/>
</dbReference>
<gene>
    <name evidence="4" type="ORF">DT065_04080</name>
</gene>
<name>A0A345BWE7_9BACI</name>
<keyword evidence="2" id="KW-1133">Transmembrane helix</keyword>
<dbReference type="RefSeq" id="WP_114371122.1">
    <property type="nucleotide sequence ID" value="NZ_CP031092.1"/>
</dbReference>
<evidence type="ECO:0000259" key="3">
    <source>
        <dbReference type="Pfam" id="PF20693"/>
    </source>
</evidence>